<protein>
    <submittedName>
        <fullName evidence="1">Uncharacterized protein</fullName>
    </submittedName>
</protein>
<dbReference type="EMBL" id="BARV01037914">
    <property type="protein sequence ID" value="GAI55611.1"/>
    <property type="molecule type" value="Genomic_DNA"/>
</dbReference>
<accession>X1QLE1</accession>
<organism evidence="1">
    <name type="scientific">marine sediment metagenome</name>
    <dbReference type="NCBI Taxonomy" id="412755"/>
    <lineage>
        <taxon>unclassified sequences</taxon>
        <taxon>metagenomes</taxon>
        <taxon>ecological metagenomes</taxon>
    </lineage>
</organism>
<dbReference type="AlphaFoldDB" id="X1QLE1"/>
<comment type="caution">
    <text evidence="1">The sequence shown here is derived from an EMBL/GenBank/DDBJ whole genome shotgun (WGS) entry which is preliminary data.</text>
</comment>
<sequence>MQRLLILGRGSSDSEEKQIAEEILEYFKERKLDLKNQKSWQSYNISKYKAGKIIDKYIE</sequence>
<proteinExistence type="predicted"/>
<evidence type="ECO:0000313" key="1">
    <source>
        <dbReference type="EMBL" id="GAI55611.1"/>
    </source>
</evidence>
<name>X1QLE1_9ZZZZ</name>
<gene>
    <name evidence="1" type="ORF">S06H3_58541</name>
</gene>
<reference evidence="1" key="1">
    <citation type="journal article" date="2014" name="Front. Microbiol.">
        <title>High frequency of phylogenetically diverse reductive dehalogenase-homologous genes in deep subseafloor sedimentary metagenomes.</title>
        <authorList>
            <person name="Kawai M."/>
            <person name="Futagami T."/>
            <person name="Toyoda A."/>
            <person name="Takaki Y."/>
            <person name="Nishi S."/>
            <person name="Hori S."/>
            <person name="Arai W."/>
            <person name="Tsubouchi T."/>
            <person name="Morono Y."/>
            <person name="Uchiyama I."/>
            <person name="Ito T."/>
            <person name="Fujiyama A."/>
            <person name="Inagaki F."/>
            <person name="Takami H."/>
        </authorList>
    </citation>
    <scope>NUCLEOTIDE SEQUENCE</scope>
    <source>
        <strain evidence="1">Expedition CK06-06</strain>
    </source>
</reference>